<dbReference type="InterPro" id="IPR050135">
    <property type="entry name" value="dGTPase-like"/>
</dbReference>
<comment type="caution">
    <text evidence="4">The sequence shown here is derived from an EMBL/GenBank/DDBJ whole genome shotgun (WGS) entry which is preliminary data.</text>
</comment>
<dbReference type="GO" id="GO:0006203">
    <property type="term" value="P:dGTP catabolic process"/>
    <property type="evidence" value="ECO:0007669"/>
    <property type="project" value="TreeGrafter"/>
</dbReference>
<dbReference type="InterPro" id="IPR026875">
    <property type="entry name" value="PHydrolase_assoc_dom"/>
</dbReference>
<dbReference type="PANTHER" id="PTHR11373">
    <property type="entry name" value="DEOXYNUCLEOSIDE TRIPHOSPHATE TRIPHOSPHOHYDROLASE"/>
    <property type="match status" value="1"/>
</dbReference>
<feature type="compositionally biased region" description="Basic and acidic residues" evidence="2">
    <location>
        <begin position="7"/>
        <end position="29"/>
    </location>
</feature>
<evidence type="ECO:0000259" key="3">
    <source>
        <dbReference type="PROSITE" id="PS51831"/>
    </source>
</evidence>
<name>A0A2S5KIA3_9PROT</name>
<dbReference type="PANTHER" id="PTHR11373:SF40">
    <property type="entry name" value="DEOXYGUANOSINETRIPHOSPHATE TRIPHOSPHOHYDROLASE-LIKE PROTEIN 2"/>
    <property type="match status" value="1"/>
</dbReference>
<proteinExistence type="predicted"/>
<dbReference type="Gene3D" id="1.10.3210.10">
    <property type="entry name" value="Hypothetical protein af1432"/>
    <property type="match status" value="1"/>
</dbReference>
<keyword evidence="1" id="KW-0378">Hydrolase</keyword>
<feature type="region of interest" description="Disordered" evidence="2">
    <location>
        <begin position="1"/>
        <end position="29"/>
    </location>
</feature>
<dbReference type="Gene3D" id="1.10.3550.10">
    <property type="entry name" value="eoxyguanosinetriphosphate triphosphohydrolase domain-like"/>
    <property type="match status" value="1"/>
</dbReference>
<organism evidence="4 5">
    <name type="scientific">Proteobacteria bacterium 228</name>
    <dbReference type="NCBI Taxonomy" id="2083153"/>
    <lineage>
        <taxon>Bacteria</taxon>
        <taxon>Pseudomonadati</taxon>
        <taxon>Pseudomonadota</taxon>
    </lineage>
</organism>
<accession>A0A2S5KIA3</accession>
<dbReference type="OrthoDB" id="9803619at2"/>
<evidence type="ECO:0000256" key="1">
    <source>
        <dbReference type="ARBA" id="ARBA00022801"/>
    </source>
</evidence>
<sequence length="444" mass="49749">MQWHDLLSTERLGKQEQEQREPGRTPFHKDHDRIVFSNAFRRLTKKTQVHSLSHNDNVHNRLTHSLEVSCVGRSLGIQVGQAIAGQLPAHCSPYDLGAIVQSACLAHDIGNPPFGHFGEASIRHWFTEARKRGLLDGLTDAQQQDFLVFEGNAQGFRVLTQLEYHYQRGGMRLTYATLGAFLKYPWVSDHPMVAIKEKYGCNQAEQGILQQIADRLGLLPRIDGGYHRHPLVYLMEAADDICYAILDLEDGVELGLLREDEVVDILRPLVGQAKLDELRHNTFEAAYSPNSTKKLSLLRGKAIEHLVSAVCDAFVLHHQAILAGQLDGDLISHCDEATRTSVQQAKSVARERIFRHSARTRSELAAYATLEKLLTHFIDAAREQALHPSISFKSERLLMLMGSTRPVAGDDLYTCYLKVLDFISGMTDNYAVATAREITGHFPA</sequence>
<dbReference type="SMART" id="SM00471">
    <property type="entry name" value="HDc"/>
    <property type="match status" value="1"/>
</dbReference>
<dbReference type="InterPro" id="IPR023293">
    <property type="entry name" value="dGTP_triP_hydro_central_sf"/>
</dbReference>
<dbReference type="NCBIfam" id="NF002205">
    <property type="entry name" value="PRK01096.1"/>
    <property type="match status" value="1"/>
</dbReference>
<evidence type="ECO:0000313" key="4">
    <source>
        <dbReference type="EMBL" id="PPC74482.1"/>
    </source>
</evidence>
<reference evidence="4 5" key="1">
    <citation type="submission" date="2018-02" db="EMBL/GenBank/DDBJ databases">
        <title>novel marine gammaproteobacteria from coastal saline agro ecosystem.</title>
        <authorList>
            <person name="Krishnan R."/>
            <person name="Ramesh Kumar N."/>
        </authorList>
    </citation>
    <scope>NUCLEOTIDE SEQUENCE [LARGE SCALE GENOMIC DNA]</scope>
    <source>
        <strain evidence="4 5">228</strain>
    </source>
</reference>
<dbReference type="InterPro" id="IPR006674">
    <property type="entry name" value="HD_domain"/>
</dbReference>
<dbReference type="InterPro" id="IPR003607">
    <property type="entry name" value="HD/PDEase_dom"/>
</dbReference>
<dbReference type="EMBL" id="PRLP01000148">
    <property type="protein sequence ID" value="PPC74482.1"/>
    <property type="molecule type" value="Genomic_DNA"/>
</dbReference>
<evidence type="ECO:0000313" key="5">
    <source>
        <dbReference type="Proteomes" id="UP000238196"/>
    </source>
</evidence>
<dbReference type="Pfam" id="PF13286">
    <property type="entry name" value="HD_assoc"/>
    <property type="match status" value="1"/>
</dbReference>
<dbReference type="Proteomes" id="UP000238196">
    <property type="component" value="Unassembled WGS sequence"/>
</dbReference>
<dbReference type="InterPro" id="IPR006261">
    <property type="entry name" value="dGTPase"/>
</dbReference>
<feature type="domain" description="HD" evidence="3">
    <location>
        <begin position="61"/>
        <end position="244"/>
    </location>
</feature>
<gene>
    <name evidence="4" type="ORF">C4K68_26325</name>
</gene>
<dbReference type="Gene3D" id="1.10.3410.10">
    <property type="entry name" value="putative deoxyguanosinetriphosphate triphosphohydrolase like domain"/>
    <property type="match status" value="1"/>
</dbReference>
<protein>
    <submittedName>
        <fullName evidence="4">Deoxyguanosinetriphosphate triphosphohydrolase</fullName>
    </submittedName>
</protein>
<dbReference type="Pfam" id="PF01966">
    <property type="entry name" value="HD"/>
    <property type="match status" value="1"/>
</dbReference>
<dbReference type="AlphaFoldDB" id="A0A2S5KIA3"/>
<evidence type="ECO:0000256" key="2">
    <source>
        <dbReference type="SAM" id="MobiDB-lite"/>
    </source>
</evidence>
<dbReference type="GO" id="GO:0008832">
    <property type="term" value="F:dGTPase activity"/>
    <property type="evidence" value="ECO:0007669"/>
    <property type="project" value="TreeGrafter"/>
</dbReference>
<dbReference type="PROSITE" id="PS51831">
    <property type="entry name" value="HD"/>
    <property type="match status" value="1"/>
</dbReference>
<dbReference type="NCBIfam" id="TIGR01353">
    <property type="entry name" value="dGTP_triPase"/>
    <property type="match status" value="1"/>
</dbReference>
<dbReference type="SUPFAM" id="SSF109604">
    <property type="entry name" value="HD-domain/PDEase-like"/>
    <property type="match status" value="1"/>
</dbReference>
<dbReference type="InterPro" id="IPR027432">
    <property type="entry name" value="dGTP_triphosphohydrolase_C"/>
</dbReference>